<name>A0A9N9C099_9GLOM</name>
<protein>
    <submittedName>
        <fullName evidence="4">24607_t:CDS:1</fullName>
    </submittedName>
</protein>
<dbReference type="AlphaFoldDB" id="A0A9N9C099"/>
<dbReference type="InterPro" id="IPR013105">
    <property type="entry name" value="TPR_2"/>
</dbReference>
<evidence type="ECO:0000256" key="1">
    <source>
        <dbReference type="ARBA" id="ARBA00022737"/>
    </source>
</evidence>
<dbReference type="SUPFAM" id="SSF48452">
    <property type="entry name" value="TPR-like"/>
    <property type="match status" value="1"/>
</dbReference>
<dbReference type="PROSITE" id="PS50005">
    <property type="entry name" value="TPR"/>
    <property type="match status" value="1"/>
</dbReference>
<dbReference type="Proteomes" id="UP000789759">
    <property type="component" value="Unassembled WGS sequence"/>
</dbReference>
<keyword evidence="5" id="KW-1185">Reference proteome</keyword>
<keyword evidence="1" id="KW-0677">Repeat</keyword>
<proteinExistence type="predicted"/>
<dbReference type="OrthoDB" id="1926212at2759"/>
<evidence type="ECO:0000256" key="3">
    <source>
        <dbReference type="PROSITE-ProRule" id="PRU00339"/>
    </source>
</evidence>
<organism evidence="4 5">
    <name type="scientific">Cetraspora pellucida</name>
    <dbReference type="NCBI Taxonomy" id="1433469"/>
    <lineage>
        <taxon>Eukaryota</taxon>
        <taxon>Fungi</taxon>
        <taxon>Fungi incertae sedis</taxon>
        <taxon>Mucoromycota</taxon>
        <taxon>Glomeromycotina</taxon>
        <taxon>Glomeromycetes</taxon>
        <taxon>Diversisporales</taxon>
        <taxon>Gigasporaceae</taxon>
        <taxon>Cetraspora</taxon>
    </lineage>
</organism>
<accession>A0A9N9C099</accession>
<evidence type="ECO:0000313" key="4">
    <source>
        <dbReference type="EMBL" id="CAG8586118.1"/>
    </source>
</evidence>
<keyword evidence="2 3" id="KW-0802">TPR repeat</keyword>
<dbReference type="Pfam" id="PF07719">
    <property type="entry name" value="TPR_2"/>
    <property type="match status" value="1"/>
</dbReference>
<dbReference type="Gene3D" id="1.25.40.10">
    <property type="entry name" value="Tetratricopeptide repeat domain"/>
    <property type="match status" value="1"/>
</dbReference>
<dbReference type="EMBL" id="CAJVQA010003883">
    <property type="protein sequence ID" value="CAG8586118.1"/>
    <property type="molecule type" value="Genomic_DNA"/>
</dbReference>
<gene>
    <name evidence="4" type="ORF">CPELLU_LOCUS6321</name>
</gene>
<evidence type="ECO:0000256" key="2">
    <source>
        <dbReference type="ARBA" id="ARBA00022803"/>
    </source>
</evidence>
<dbReference type="InterPro" id="IPR019734">
    <property type="entry name" value="TPR_rpt"/>
</dbReference>
<comment type="caution">
    <text evidence="4">The sequence shown here is derived from an EMBL/GenBank/DDBJ whole genome shotgun (WGS) entry which is preliminary data.</text>
</comment>
<feature type="repeat" description="TPR" evidence="3">
    <location>
        <begin position="57"/>
        <end position="90"/>
    </location>
</feature>
<reference evidence="4" key="1">
    <citation type="submission" date="2021-06" db="EMBL/GenBank/DDBJ databases">
        <authorList>
            <person name="Kallberg Y."/>
            <person name="Tangrot J."/>
            <person name="Rosling A."/>
        </authorList>
    </citation>
    <scope>NUCLEOTIDE SEQUENCE</scope>
    <source>
        <strain evidence="4">FL966</strain>
    </source>
</reference>
<sequence>MGIAFAGYFYVPNMNQGYTEFRSYLIIRNKYIYDISKDFVSGAKLCNKALWKTFGSLMPFDQRGRNYHNMKMYEKSLADLNRSLELNPNNVTSLTLRGLTYQLMGRYE</sequence>
<evidence type="ECO:0000313" key="5">
    <source>
        <dbReference type="Proteomes" id="UP000789759"/>
    </source>
</evidence>
<dbReference type="InterPro" id="IPR011990">
    <property type="entry name" value="TPR-like_helical_dom_sf"/>
</dbReference>